<protein>
    <submittedName>
        <fullName evidence="1">Uncharacterized protein</fullName>
    </submittedName>
</protein>
<sequence>MNTMLLLCRDTNQTPKLDSSHTQPISEEITSNPSNLVRVTRSTEHVQLVRYQTLVHGIRSRMPRWELCRRRCIITKDATPT</sequence>
<name>A0A815IAK9_9BILA</name>
<reference evidence="1" key="1">
    <citation type="submission" date="2021-02" db="EMBL/GenBank/DDBJ databases">
        <authorList>
            <person name="Nowell W R."/>
        </authorList>
    </citation>
    <scope>NUCLEOTIDE SEQUENCE</scope>
</reference>
<comment type="caution">
    <text evidence="1">The sequence shown here is derived from an EMBL/GenBank/DDBJ whole genome shotgun (WGS) entry which is preliminary data.</text>
</comment>
<dbReference type="Proteomes" id="UP000663889">
    <property type="component" value="Unassembled WGS sequence"/>
</dbReference>
<accession>A0A815IAK9</accession>
<dbReference type="AlphaFoldDB" id="A0A815IAK9"/>
<evidence type="ECO:0000313" key="1">
    <source>
        <dbReference type="EMBL" id="CAF1363439.1"/>
    </source>
</evidence>
<gene>
    <name evidence="1" type="ORF">SEV965_LOCUS29500</name>
</gene>
<proteinExistence type="predicted"/>
<organism evidence="1 2">
    <name type="scientific">Rotaria sordida</name>
    <dbReference type="NCBI Taxonomy" id="392033"/>
    <lineage>
        <taxon>Eukaryota</taxon>
        <taxon>Metazoa</taxon>
        <taxon>Spiralia</taxon>
        <taxon>Gnathifera</taxon>
        <taxon>Rotifera</taxon>
        <taxon>Eurotatoria</taxon>
        <taxon>Bdelloidea</taxon>
        <taxon>Philodinida</taxon>
        <taxon>Philodinidae</taxon>
        <taxon>Rotaria</taxon>
    </lineage>
</organism>
<evidence type="ECO:0000313" key="2">
    <source>
        <dbReference type="Proteomes" id="UP000663889"/>
    </source>
</evidence>
<dbReference type="EMBL" id="CAJNOU010002986">
    <property type="protein sequence ID" value="CAF1363439.1"/>
    <property type="molecule type" value="Genomic_DNA"/>
</dbReference>